<proteinExistence type="predicted"/>
<accession>A0AA97P337</accession>
<dbReference type="EMBL" id="JH793743">
    <property type="protein sequence ID" value="ELQ41058.1"/>
    <property type="molecule type" value="Genomic_DNA"/>
</dbReference>
<dbReference type="AlphaFoldDB" id="A0AA97P337"/>
<reference evidence="1" key="1">
    <citation type="journal article" date="2012" name="PLoS Genet.">
        <title>Comparative analysis of the genomes of two field isolates of the rice blast fungus Magnaporthe oryzae.</title>
        <authorList>
            <person name="Xue M."/>
            <person name="Yang J."/>
            <person name="Li Z."/>
            <person name="Hu S."/>
            <person name="Yao N."/>
            <person name="Dean R.A."/>
            <person name="Zhao W."/>
            <person name="Shen M."/>
            <person name="Zhang H."/>
            <person name="Li C."/>
            <person name="Liu L."/>
            <person name="Cao L."/>
            <person name="Xu X."/>
            <person name="Xing Y."/>
            <person name="Hsiang T."/>
            <person name="Zhang Z."/>
            <person name="Xu J.R."/>
            <person name="Peng Y.L."/>
        </authorList>
    </citation>
    <scope>NUCLEOTIDE SEQUENCE</scope>
    <source>
        <strain evidence="1">Y34</strain>
    </source>
</reference>
<organism evidence="1">
    <name type="scientific">Pyricularia oryzae (strain Y34)</name>
    <name type="common">Rice blast fungus</name>
    <name type="synonym">Magnaporthe oryzae</name>
    <dbReference type="NCBI Taxonomy" id="1143189"/>
    <lineage>
        <taxon>Eukaryota</taxon>
        <taxon>Fungi</taxon>
        <taxon>Dikarya</taxon>
        <taxon>Ascomycota</taxon>
        <taxon>Pezizomycotina</taxon>
        <taxon>Sordariomycetes</taxon>
        <taxon>Sordariomycetidae</taxon>
        <taxon>Magnaporthales</taxon>
        <taxon>Pyriculariaceae</taxon>
        <taxon>Pyricularia</taxon>
    </lineage>
</organism>
<protein>
    <submittedName>
        <fullName evidence="1">Uncharacterized protein</fullName>
    </submittedName>
</protein>
<name>A0AA97P337_PYRO3</name>
<dbReference type="Proteomes" id="UP000011086">
    <property type="component" value="Unassembled WGS sequence"/>
</dbReference>
<sequence length="138" mass="15720">MASMETTCLLGGRPRDPRPGFCCIPYLIILLRNYDLPLFHSIRRKAPKIQIRKGRGQGATRENIAIYVRLALQVSSADDNFQKMSQTSPKFKRILRVFSDGGGLWKYLVRACTATKKRMHRHDPDVENACDVKTTGIR</sequence>
<gene>
    <name evidence="1" type="ORF">OOU_Y34scaffold00305g4</name>
</gene>
<evidence type="ECO:0000313" key="1">
    <source>
        <dbReference type="EMBL" id="ELQ41058.1"/>
    </source>
</evidence>